<dbReference type="Pfam" id="PF01797">
    <property type="entry name" value="Y1_Tnp"/>
    <property type="match status" value="1"/>
</dbReference>
<evidence type="ECO:0000313" key="2">
    <source>
        <dbReference type="EMBL" id="RIA19833.1"/>
    </source>
</evidence>
<dbReference type="SUPFAM" id="SSF143422">
    <property type="entry name" value="Transposase IS200-like"/>
    <property type="match status" value="1"/>
</dbReference>
<reference evidence="2 3" key="1">
    <citation type="submission" date="2018-08" db="EMBL/GenBank/DDBJ databases">
        <title>Genome sequencing of rice bacterial endophytes.</title>
        <authorList>
            <person name="Venturi V."/>
        </authorList>
    </citation>
    <scope>NUCLEOTIDE SEQUENCE [LARGE SCALE GENOMIC DNA]</scope>
    <source>
        <strain evidence="2 3">E1205</strain>
    </source>
</reference>
<dbReference type="SMART" id="SM01321">
    <property type="entry name" value="Y1_Tnp"/>
    <property type="match status" value="1"/>
</dbReference>
<dbReference type="PANTHER" id="PTHR36966">
    <property type="entry name" value="REP-ASSOCIATED TYROSINE TRANSPOSASE"/>
    <property type="match status" value="1"/>
</dbReference>
<dbReference type="GO" id="GO:0043565">
    <property type="term" value="F:sequence-specific DNA binding"/>
    <property type="evidence" value="ECO:0007669"/>
    <property type="project" value="TreeGrafter"/>
</dbReference>
<organism evidence="2 3">
    <name type="scientific">Ectopseudomonas oleovorans</name>
    <name type="common">Pseudomonas oleovorans</name>
    <dbReference type="NCBI Taxonomy" id="301"/>
    <lineage>
        <taxon>Bacteria</taxon>
        <taxon>Pseudomonadati</taxon>
        <taxon>Pseudomonadota</taxon>
        <taxon>Gammaproteobacteria</taxon>
        <taxon>Pseudomonadales</taxon>
        <taxon>Pseudomonadaceae</taxon>
        <taxon>Ectopseudomonas</taxon>
    </lineage>
</organism>
<dbReference type="PANTHER" id="PTHR36966:SF1">
    <property type="entry name" value="REP-ASSOCIATED TYROSINE TRANSPOSASE"/>
    <property type="match status" value="1"/>
</dbReference>
<gene>
    <name evidence="2" type="ORF">DFO61_4407</name>
</gene>
<dbReference type="InterPro" id="IPR052715">
    <property type="entry name" value="RAYT_transposase"/>
</dbReference>
<dbReference type="RefSeq" id="WP_119694707.1">
    <property type="nucleotide sequence ID" value="NZ_QXDA01000007.1"/>
</dbReference>
<dbReference type="EMBL" id="QXDA01000007">
    <property type="protein sequence ID" value="RIA19833.1"/>
    <property type="molecule type" value="Genomic_DNA"/>
</dbReference>
<evidence type="ECO:0000313" key="3">
    <source>
        <dbReference type="Proteomes" id="UP000265836"/>
    </source>
</evidence>
<comment type="caution">
    <text evidence="2">The sequence shown here is derived from an EMBL/GenBank/DDBJ whole genome shotgun (WGS) entry which is preliminary data.</text>
</comment>
<dbReference type="Proteomes" id="UP000265836">
    <property type="component" value="Unassembled WGS sequence"/>
</dbReference>
<dbReference type="InterPro" id="IPR002686">
    <property type="entry name" value="Transposase_17"/>
</dbReference>
<feature type="domain" description="Transposase IS200-like" evidence="1">
    <location>
        <begin position="19"/>
        <end position="133"/>
    </location>
</feature>
<dbReference type="GO" id="GO:0004803">
    <property type="term" value="F:transposase activity"/>
    <property type="evidence" value="ECO:0007669"/>
    <property type="project" value="InterPro"/>
</dbReference>
<evidence type="ECO:0000259" key="1">
    <source>
        <dbReference type="SMART" id="SM01321"/>
    </source>
</evidence>
<proteinExistence type="predicted"/>
<name>A0A397M8X4_ECTOL</name>
<accession>A0A397M8X4</accession>
<dbReference type="NCBIfam" id="NF047646">
    <property type="entry name" value="REP_Tyr_transpos"/>
    <property type="match status" value="1"/>
</dbReference>
<protein>
    <submittedName>
        <fullName evidence="2">REP element-mobilizing transposase RayT</fullName>
    </submittedName>
</protein>
<sequence>MLRSDKPHAGALRRGRYSESGRVYLLTAVLHGREALLQDFALGRLLVAELREAHEIGLVHSLAWVVMPDHLHWLVQLESTAMNELMRRVKGRSSRRINQHLSRTGPLWQHGFHDRALRQEEDLRAVARYVIANPVRAGLVKRVADYPLWDAVWL</sequence>
<dbReference type="GO" id="GO:0006313">
    <property type="term" value="P:DNA transposition"/>
    <property type="evidence" value="ECO:0007669"/>
    <property type="project" value="InterPro"/>
</dbReference>
<dbReference type="Gene3D" id="3.30.70.1290">
    <property type="entry name" value="Transposase IS200-like"/>
    <property type="match status" value="1"/>
</dbReference>
<dbReference type="AlphaFoldDB" id="A0A397M8X4"/>
<dbReference type="InterPro" id="IPR036515">
    <property type="entry name" value="Transposase_17_sf"/>
</dbReference>